<dbReference type="AlphaFoldDB" id="A0A6A6SJ80"/>
<organism evidence="1 2">
    <name type="scientific">Massarina eburnea CBS 473.64</name>
    <dbReference type="NCBI Taxonomy" id="1395130"/>
    <lineage>
        <taxon>Eukaryota</taxon>
        <taxon>Fungi</taxon>
        <taxon>Dikarya</taxon>
        <taxon>Ascomycota</taxon>
        <taxon>Pezizomycotina</taxon>
        <taxon>Dothideomycetes</taxon>
        <taxon>Pleosporomycetidae</taxon>
        <taxon>Pleosporales</taxon>
        <taxon>Massarineae</taxon>
        <taxon>Massarinaceae</taxon>
        <taxon>Massarina</taxon>
    </lineage>
</organism>
<dbReference type="Gene3D" id="1.25.40.20">
    <property type="entry name" value="Ankyrin repeat-containing domain"/>
    <property type="match status" value="1"/>
</dbReference>
<sequence length="141" mass="16480">MKRYATPCSMSYFKSPCTTTRPDGWSRTSHKFQTVFNQVFCKEIDVSTWYHQNHIPLECAIKTPDRSITMLHLLLKHGADVNQPGYRGQRPIFWAARLGHAEWVEELLKWGHIQTKVSILLETYGWDREDLEDKKSVDIAN</sequence>
<dbReference type="InterPro" id="IPR036770">
    <property type="entry name" value="Ankyrin_rpt-contain_sf"/>
</dbReference>
<dbReference type="SUPFAM" id="SSF48403">
    <property type="entry name" value="Ankyrin repeat"/>
    <property type="match status" value="1"/>
</dbReference>
<dbReference type="Proteomes" id="UP000799753">
    <property type="component" value="Unassembled WGS sequence"/>
</dbReference>
<dbReference type="OrthoDB" id="3762892at2759"/>
<reference evidence="1" key="1">
    <citation type="journal article" date="2020" name="Stud. Mycol.">
        <title>101 Dothideomycetes genomes: a test case for predicting lifestyles and emergence of pathogens.</title>
        <authorList>
            <person name="Haridas S."/>
            <person name="Albert R."/>
            <person name="Binder M."/>
            <person name="Bloem J."/>
            <person name="Labutti K."/>
            <person name="Salamov A."/>
            <person name="Andreopoulos B."/>
            <person name="Baker S."/>
            <person name="Barry K."/>
            <person name="Bills G."/>
            <person name="Bluhm B."/>
            <person name="Cannon C."/>
            <person name="Castanera R."/>
            <person name="Culley D."/>
            <person name="Daum C."/>
            <person name="Ezra D."/>
            <person name="Gonzalez J."/>
            <person name="Henrissat B."/>
            <person name="Kuo A."/>
            <person name="Liang C."/>
            <person name="Lipzen A."/>
            <person name="Lutzoni F."/>
            <person name="Magnuson J."/>
            <person name="Mondo S."/>
            <person name="Nolan M."/>
            <person name="Ohm R."/>
            <person name="Pangilinan J."/>
            <person name="Park H.-J."/>
            <person name="Ramirez L."/>
            <person name="Alfaro M."/>
            <person name="Sun H."/>
            <person name="Tritt A."/>
            <person name="Yoshinaga Y."/>
            <person name="Zwiers L.-H."/>
            <person name="Turgeon B."/>
            <person name="Goodwin S."/>
            <person name="Spatafora J."/>
            <person name="Crous P."/>
            <person name="Grigoriev I."/>
        </authorList>
    </citation>
    <scope>NUCLEOTIDE SEQUENCE</scope>
    <source>
        <strain evidence="1">CBS 473.64</strain>
    </source>
</reference>
<proteinExistence type="predicted"/>
<name>A0A6A6SJ80_9PLEO</name>
<protein>
    <submittedName>
        <fullName evidence="1">Uncharacterized protein</fullName>
    </submittedName>
</protein>
<evidence type="ECO:0000313" key="1">
    <source>
        <dbReference type="EMBL" id="KAF2646458.1"/>
    </source>
</evidence>
<gene>
    <name evidence="1" type="ORF">P280DRAFT_11812</name>
</gene>
<evidence type="ECO:0000313" key="2">
    <source>
        <dbReference type="Proteomes" id="UP000799753"/>
    </source>
</evidence>
<dbReference type="EMBL" id="MU006776">
    <property type="protein sequence ID" value="KAF2646458.1"/>
    <property type="molecule type" value="Genomic_DNA"/>
</dbReference>
<keyword evidence="2" id="KW-1185">Reference proteome</keyword>
<accession>A0A6A6SJ80</accession>